<evidence type="ECO:0000256" key="7">
    <source>
        <dbReference type="ARBA" id="ARBA00083243"/>
    </source>
</evidence>
<dbReference type="PROSITE" id="PS50931">
    <property type="entry name" value="HTH_LYSR"/>
    <property type="match status" value="1"/>
</dbReference>
<evidence type="ECO:0000256" key="4">
    <source>
        <dbReference type="ARBA" id="ARBA00023163"/>
    </source>
</evidence>
<dbReference type="OrthoDB" id="5297263at2"/>
<dbReference type="PANTHER" id="PTHR30346">
    <property type="entry name" value="TRANSCRIPTIONAL DUAL REGULATOR HCAR-RELATED"/>
    <property type="match status" value="1"/>
</dbReference>
<geneLocation type="plasmid" evidence="11">
    <name>palcfbp5473</name>
</geneLocation>
<dbReference type="STRING" id="1367849.GCA_000518585_02146"/>
<evidence type="ECO:0000256" key="3">
    <source>
        <dbReference type="ARBA" id="ARBA00023125"/>
    </source>
</evidence>
<dbReference type="Gene3D" id="3.40.190.10">
    <property type="entry name" value="Periplasmic binding protein-like II"/>
    <property type="match status" value="2"/>
</dbReference>
<evidence type="ECO:0000313" key="11">
    <source>
        <dbReference type="Proteomes" id="UP000298545"/>
    </source>
</evidence>
<protein>
    <recommendedName>
        <fullName evidence="6">HTH-type transcriptional regulator TtuA</fullName>
    </recommendedName>
    <alternativeName>
        <fullName evidence="7">Tartrate utilization transcriptional regulator</fullName>
    </alternativeName>
</protein>
<name>A0A4D7E3I6_9HYPH</name>
<dbReference type="Pfam" id="PF03466">
    <property type="entry name" value="LysR_substrate"/>
    <property type="match status" value="1"/>
</dbReference>
<dbReference type="InterPro" id="IPR000847">
    <property type="entry name" value="LysR_HTH_N"/>
</dbReference>
<evidence type="ECO:0000313" key="10">
    <source>
        <dbReference type="EMBL" id="QYA10435.1"/>
    </source>
</evidence>
<dbReference type="Pfam" id="PF00126">
    <property type="entry name" value="HTH_1"/>
    <property type="match status" value="1"/>
</dbReference>
<dbReference type="Proteomes" id="UP000298545">
    <property type="component" value="Plasmid pAlCFBP5473"/>
</dbReference>
<keyword evidence="4" id="KW-0804">Transcription</keyword>
<dbReference type="SUPFAM" id="SSF46785">
    <property type="entry name" value="Winged helix' DNA-binding domain"/>
    <property type="match status" value="1"/>
</dbReference>
<dbReference type="InterPro" id="IPR036388">
    <property type="entry name" value="WH-like_DNA-bd_sf"/>
</dbReference>
<dbReference type="CDD" id="cd05466">
    <property type="entry name" value="PBP2_LTTR_substrate"/>
    <property type="match status" value="1"/>
</dbReference>
<organism evidence="9 11">
    <name type="scientific">Agrobacterium larrymoorei</name>
    <dbReference type="NCBI Taxonomy" id="160699"/>
    <lineage>
        <taxon>Bacteria</taxon>
        <taxon>Pseudomonadati</taxon>
        <taxon>Pseudomonadota</taxon>
        <taxon>Alphaproteobacteria</taxon>
        <taxon>Hyphomicrobiales</taxon>
        <taxon>Rhizobiaceae</taxon>
        <taxon>Rhizobium/Agrobacterium group</taxon>
        <taxon>Agrobacterium</taxon>
    </lineage>
</organism>
<dbReference type="PRINTS" id="PR00039">
    <property type="entry name" value="HTHLYSR"/>
</dbReference>
<dbReference type="Gene3D" id="1.10.10.10">
    <property type="entry name" value="Winged helix-like DNA-binding domain superfamily/Winged helix DNA-binding domain"/>
    <property type="match status" value="1"/>
</dbReference>
<keyword evidence="9" id="KW-0614">Plasmid</keyword>
<dbReference type="GO" id="GO:0032993">
    <property type="term" value="C:protein-DNA complex"/>
    <property type="evidence" value="ECO:0007669"/>
    <property type="project" value="TreeGrafter"/>
</dbReference>
<keyword evidence="2" id="KW-0805">Transcription regulation</keyword>
<keyword evidence="10" id="KW-0449">Lipoprotein</keyword>
<dbReference type="EMBL" id="CP039693">
    <property type="protein sequence ID" value="QCJ00773.1"/>
    <property type="molecule type" value="Genomic_DNA"/>
</dbReference>
<evidence type="ECO:0000256" key="1">
    <source>
        <dbReference type="ARBA" id="ARBA00009437"/>
    </source>
</evidence>
<dbReference type="SUPFAM" id="SSF53850">
    <property type="entry name" value="Periplasmic binding protein-like II"/>
    <property type="match status" value="1"/>
</dbReference>
<feature type="domain" description="HTH lysR-type" evidence="8">
    <location>
        <begin position="2"/>
        <end position="59"/>
    </location>
</feature>
<reference evidence="10 12" key="2">
    <citation type="submission" date="2021-03" db="EMBL/GenBank/DDBJ databases">
        <title>Rapid diversification of plasmids in a genus of pathogenic and nitrogen fixing bacteria.</title>
        <authorList>
            <person name="Weisberg A.J."/>
            <person name="Miller M."/>
            <person name="Ream W."/>
            <person name="Grunwald N.J."/>
            <person name="Chang J.H."/>
        </authorList>
    </citation>
    <scope>NUCLEOTIDE SEQUENCE [LARGE SCALE GENOMIC DNA]</scope>
    <source>
        <strain evidence="10 12">AF3.44</strain>
        <plasmid evidence="10 12">unnamed1</plasmid>
    </source>
</reference>
<dbReference type="AlphaFoldDB" id="A0A4D7E3I6"/>
<sequence length="299" mass="33402">MIDRYLLRYLLAVVDKGSFTKAAAHCGVSQPTLSAGIAKLEAEVGAALLLRSNRRVELTGLGVRWVERARRIEREFTLGEQEARLPDAQSTLRLGVVSSLPSTWMEEALRAARLGGRPYRIEIVEASEKLLLERLDRGRLDVLLSVVRGARSRFSDVIFEEGYGLVLPSDHPLAQKQNIDAEEVADSQMIVRRHCEALSATSGHFTARGVRPFMSARTTNDNQALGYVRAGHGLTVMPDCFADEDIAMARLSGFDLRREIGFVHDRIPEERRHSEALTAIRDTLLERHAKLRQAFPHLA</sequence>
<reference evidence="9 11" key="1">
    <citation type="submission" date="2019-04" db="EMBL/GenBank/DDBJ databases">
        <title>Complete genome sequence of Agrobacterium larrymoorei CFBP5473.</title>
        <authorList>
            <person name="Haryono M."/>
            <person name="Chou L."/>
            <person name="Lin Y.-C."/>
            <person name="Lai E.-M."/>
            <person name="Kuo C.-H."/>
        </authorList>
    </citation>
    <scope>NUCLEOTIDE SEQUENCE [LARGE SCALE GENOMIC DNA]</scope>
    <source>
        <strain evidence="9 11">CFBP5473</strain>
        <plasmid evidence="11">palcfbp5473</plasmid>
        <plasmid evidence="9">pAlCFBP5473</plasmid>
    </source>
</reference>
<evidence type="ECO:0000256" key="5">
    <source>
        <dbReference type="ARBA" id="ARBA00054626"/>
    </source>
</evidence>
<dbReference type="InterPro" id="IPR036390">
    <property type="entry name" value="WH_DNA-bd_sf"/>
</dbReference>
<dbReference type="RefSeq" id="WP_027674930.1">
    <property type="nucleotide sequence ID" value="NZ_CP039693.1"/>
</dbReference>
<evidence type="ECO:0000313" key="12">
    <source>
        <dbReference type="Proteomes" id="UP000826513"/>
    </source>
</evidence>
<evidence type="ECO:0000259" key="8">
    <source>
        <dbReference type="PROSITE" id="PS50931"/>
    </source>
</evidence>
<dbReference type="PANTHER" id="PTHR30346:SF28">
    <property type="entry name" value="HTH-TYPE TRANSCRIPTIONAL REGULATOR CYNR"/>
    <property type="match status" value="1"/>
</dbReference>
<evidence type="ECO:0000313" key="9">
    <source>
        <dbReference type="EMBL" id="QCJ00773.1"/>
    </source>
</evidence>
<geneLocation type="plasmid" evidence="9">
    <name>pAlCFBP5473</name>
</geneLocation>
<dbReference type="GO" id="GO:0003677">
    <property type="term" value="F:DNA binding"/>
    <property type="evidence" value="ECO:0007669"/>
    <property type="project" value="UniProtKB-KW"/>
</dbReference>
<gene>
    <name evidence="9" type="ORF">CFBP5473_22585</name>
    <name evidence="10" type="ORF">J5285_24835</name>
</gene>
<evidence type="ECO:0000256" key="6">
    <source>
        <dbReference type="ARBA" id="ARBA00067332"/>
    </source>
</evidence>
<geneLocation type="plasmid" evidence="10 12">
    <name>unnamed1</name>
</geneLocation>
<accession>A0A4D7E3I6</accession>
<dbReference type="GO" id="GO:0003700">
    <property type="term" value="F:DNA-binding transcription factor activity"/>
    <property type="evidence" value="ECO:0007669"/>
    <property type="project" value="InterPro"/>
</dbReference>
<proteinExistence type="inferred from homology"/>
<comment type="similarity">
    <text evidence="1">Belongs to the LysR transcriptional regulatory family.</text>
</comment>
<comment type="function">
    <text evidence="5">Transcriptional regulator of the ttuABCDE tartrate utilization operon.</text>
</comment>
<dbReference type="Proteomes" id="UP000826513">
    <property type="component" value="Plasmid unnamed1"/>
</dbReference>
<keyword evidence="12" id="KW-1185">Reference proteome</keyword>
<dbReference type="FunFam" id="1.10.10.10:FF:000001">
    <property type="entry name" value="LysR family transcriptional regulator"/>
    <property type="match status" value="1"/>
</dbReference>
<dbReference type="KEGG" id="alf:CFBP5473_22585"/>
<dbReference type="InterPro" id="IPR005119">
    <property type="entry name" value="LysR_subst-bd"/>
</dbReference>
<keyword evidence="3" id="KW-0238">DNA-binding</keyword>
<dbReference type="EMBL" id="CP072170">
    <property type="protein sequence ID" value="QYA10435.1"/>
    <property type="molecule type" value="Genomic_DNA"/>
</dbReference>
<evidence type="ECO:0000256" key="2">
    <source>
        <dbReference type="ARBA" id="ARBA00023015"/>
    </source>
</evidence>